<comment type="similarity">
    <text evidence="1 3">Belongs to the 3-beta-HSD family.</text>
</comment>
<reference evidence="5 6" key="1">
    <citation type="submission" date="2024-02" db="EMBL/GenBank/DDBJ databases">
        <authorList>
            <person name="Daric V."/>
            <person name="Darras S."/>
        </authorList>
    </citation>
    <scope>NUCLEOTIDE SEQUENCE [LARGE SCALE GENOMIC DNA]</scope>
</reference>
<dbReference type="SUPFAM" id="SSF51735">
    <property type="entry name" value="NAD(P)-binding Rossmann-fold domains"/>
    <property type="match status" value="1"/>
</dbReference>
<proteinExistence type="inferred from homology"/>
<dbReference type="InterPro" id="IPR050177">
    <property type="entry name" value="Lipid_A_modif_metabolic_enz"/>
</dbReference>
<sequence length="373" mass="42495">MAKKRYLVTGAAGRLGRKFVEIVCQKNIDDVTDLRLLDLNFSEAVKRKQKETCTEANINLEWIVGSVTDRKILRSALQDVDVVVHMASIIDFRDELPRSKLWDINVQGTKNLIEECCQCNVSSFVTTSSSESVGPNTYRDPMYDGNEDTPYRLKHMMYYGETKYEAEKLVLASNGRKLNNGKSLTTCSLRPGGIYGGADDPVLTQVITANIKKRVLRSPSAPSHLHTRILIDNAAWCHVLAARQIQANAAVIGGNAYFIGDNTPNLSYLRLNHIFLEPYGFNMHHREPFLPYWLMYSILIVMYYIFCMMRGLGFDVQVPFSPRAMKVLCSCFTFTHDKFKKHFNYKPLKSWEESLEETRKYVGIIVKNTEASS</sequence>
<accession>A0ABP0G5C7</accession>
<dbReference type="InterPro" id="IPR036291">
    <property type="entry name" value="NAD(P)-bd_dom_sf"/>
</dbReference>
<gene>
    <name evidence="5" type="ORF">CVLEPA_LOCUS19078</name>
</gene>
<dbReference type="PANTHER" id="PTHR43245:SF51">
    <property type="entry name" value="SHORT CHAIN DEHYDROGENASE_REDUCTASE FAMILY 42E, MEMBER 2"/>
    <property type="match status" value="1"/>
</dbReference>
<evidence type="ECO:0000313" key="5">
    <source>
        <dbReference type="EMBL" id="CAK8687039.1"/>
    </source>
</evidence>
<evidence type="ECO:0000256" key="3">
    <source>
        <dbReference type="RuleBase" id="RU004475"/>
    </source>
</evidence>
<keyword evidence="3" id="KW-0812">Transmembrane</keyword>
<dbReference type="PANTHER" id="PTHR43245">
    <property type="entry name" value="BIFUNCTIONAL POLYMYXIN RESISTANCE PROTEIN ARNA"/>
    <property type="match status" value="1"/>
</dbReference>
<dbReference type="EMBL" id="CAWYQH010000103">
    <property type="protein sequence ID" value="CAK8687039.1"/>
    <property type="molecule type" value="Genomic_DNA"/>
</dbReference>
<organism evidence="5 6">
    <name type="scientific">Clavelina lepadiformis</name>
    <name type="common">Light-bulb sea squirt</name>
    <name type="synonym">Ascidia lepadiformis</name>
    <dbReference type="NCBI Taxonomy" id="159417"/>
    <lineage>
        <taxon>Eukaryota</taxon>
        <taxon>Metazoa</taxon>
        <taxon>Chordata</taxon>
        <taxon>Tunicata</taxon>
        <taxon>Ascidiacea</taxon>
        <taxon>Aplousobranchia</taxon>
        <taxon>Clavelinidae</taxon>
        <taxon>Clavelina</taxon>
    </lineage>
</organism>
<keyword evidence="3" id="KW-0472">Membrane</keyword>
<dbReference type="Proteomes" id="UP001642483">
    <property type="component" value="Unassembled WGS sequence"/>
</dbReference>
<name>A0ABP0G5C7_CLALP</name>
<keyword evidence="2 3" id="KW-0560">Oxidoreductase</keyword>
<evidence type="ECO:0000256" key="1">
    <source>
        <dbReference type="ARBA" id="ARBA00009219"/>
    </source>
</evidence>
<dbReference type="InterPro" id="IPR002225">
    <property type="entry name" value="3Beta_OHSteriod_DH/Estase"/>
</dbReference>
<protein>
    <recommendedName>
        <fullName evidence="4">3-beta hydroxysteroid dehydrogenase/isomerase domain-containing protein</fullName>
    </recommendedName>
</protein>
<evidence type="ECO:0000256" key="2">
    <source>
        <dbReference type="ARBA" id="ARBA00023002"/>
    </source>
</evidence>
<dbReference type="Gene3D" id="3.40.50.720">
    <property type="entry name" value="NAD(P)-binding Rossmann-like Domain"/>
    <property type="match status" value="1"/>
</dbReference>
<keyword evidence="6" id="KW-1185">Reference proteome</keyword>
<comment type="caution">
    <text evidence="5">The sequence shown here is derived from an EMBL/GenBank/DDBJ whole genome shotgun (WGS) entry which is preliminary data.</text>
</comment>
<feature type="transmembrane region" description="Helical" evidence="3">
    <location>
        <begin position="289"/>
        <end position="306"/>
    </location>
</feature>
<dbReference type="Pfam" id="PF01073">
    <property type="entry name" value="3Beta_HSD"/>
    <property type="match status" value="1"/>
</dbReference>
<feature type="domain" description="3-beta hydroxysteroid dehydrogenase/isomerase" evidence="4">
    <location>
        <begin position="7"/>
        <end position="286"/>
    </location>
</feature>
<evidence type="ECO:0000313" key="6">
    <source>
        <dbReference type="Proteomes" id="UP001642483"/>
    </source>
</evidence>
<evidence type="ECO:0000259" key="4">
    <source>
        <dbReference type="Pfam" id="PF01073"/>
    </source>
</evidence>
<keyword evidence="3" id="KW-1133">Transmembrane helix</keyword>